<evidence type="ECO:0000313" key="2">
    <source>
        <dbReference type="EMBL" id="KAK0443747.1"/>
    </source>
</evidence>
<feature type="region of interest" description="Disordered" evidence="1">
    <location>
        <begin position="1"/>
        <end position="44"/>
    </location>
</feature>
<accession>A0AA39MRA3</accession>
<proteinExistence type="predicted"/>
<dbReference type="PANTHER" id="PTHR35587">
    <property type="entry name" value="EXPRESSED PROTEIN"/>
    <property type="match status" value="1"/>
</dbReference>
<name>A0AA39MRA3_9AGAR</name>
<protein>
    <submittedName>
        <fullName evidence="2">Uncharacterized protein</fullName>
    </submittedName>
</protein>
<dbReference type="Proteomes" id="UP001175226">
    <property type="component" value="Unassembled WGS sequence"/>
</dbReference>
<keyword evidence="3" id="KW-1185">Reference proteome</keyword>
<reference evidence="2" key="1">
    <citation type="submission" date="2023-06" db="EMBL/GenBank/DDBJ databases">
        <authorList>
            <consortium name="Lawrence Berkeley National Laboratory"/>
            <person name="Ahrendt S."/>
            <person name="Sahu N."/>
            <person name="Indic B."/>
            <person name="Wong-Bajracharya J."/>
            <person name="Merenyi Z."/>
            <person name="Ke H.-M."/>
            <person name="Monk M."/>
            <person name="Kocsube S."/>
            <person name="Drula E."/>
            <person name="Lipzen A."/>
            <person name="Balint B."/>
            <person name="Henrissat B."/>
            <person name="Andreopoulos B."/>
            <person name="Martin F.M."/>
            <person name="Harder C.B."/>
            <person name="Rigling D."/>
            <person name="Ford K.L."/>
            <person name="Foster G.D."/>
            <person name="Pangilinan J."/>
            <person name="Papanicolaou A."/>
            <person name="Barry K."/>
            <person name="LaButti K."/>
            <person name="Viragh M."/>
            <person name="Koriabine M."/>
            <person name="Yan M."/>
            <person name="Riley R."/>
            <person name="Champramary S."/>
            <person name="Plett K.L."/>
            <person name="Tsai I.J."/>
            <person name="Slot J."/>
            <person name="Sipos G."/>
            <person name="Plett J."/>
            <person name="Nagy L.G."/>
            <person name="Grigoriev I.V."/>
        </authorList>
    </citation>
    <scope>NUCLEOTIDE SEQUENCE</scope>
    <source>
        <strain evidence="2">FPL87.14</strain>
    </source>
</reference>
<dbReference type="EMBL" id="JAUEPT010000021">
    <property type="protein sequence ID" value="KAK0443747.1"/>
    <property type="molecule type" value="Genomic_DNA"/>
</dbReference>
<dbReference type="AlphaFoldDB" id="A0AA39MRA3"/>
<comment type="caution">
    <text evidence="2">The sequence shown here is derived from an EMBL/GenBank/DDBJ whole genome shotgun (WGS) entry which is preliminary data.</text>
</comment>
<evidence type="ECO:0000313" key="3">
    <source>
        <dbReference type="Proteomes" id="UP001175226"/>
    </source>
</evidence>
<dbReference type="PANTHER" id="PTHR35587:SF4">
    <property type="match status" value="1"/>
</dbReference>
<evidence type="ECO:0000256" key="1">
    <source>
        <dbReference type="SAM" id="MobiDB-lite"/>
    </source>
</evidence>
<sequence length="139" mass="14683">MSSAGAAPSIFGSAPAPRRGSDSSDTAPVGAVSRTSLGPGGVGKQKEALKLRLDLNLEVEIAIKAKVNGDITLSLLGNCRDISGVVHAVKNLSNVNMLPGNLRCYNRKRTFEVEKVTFGLYDAYWSLRLSSGNFCAAAR</sequence>
<organism evidence="2 3">
    <name type="scientific">Armillaria borealis</name>
    <dbReference type="NCBI Taxonomy" id="47425"/>
    <lineage>
        <taxon>Eukaryota</taxon>
        <taxon>Fungi</taxon>
        <taxon>Dikarya</taxon>
        <taxon>Basidiomycota</taxon>
        <taxon>Agaricomycotina</taxon>
        <taxon>Agaricomycetes</taxon>
        <taxon>Agaricomycetidae</taxon>
        <taxon>Agaricales</taxon>
        <taxon>Marasmiineae</taxon>
        <taxon>Physalacriaceae</taxon>
        <taxon>Armillaria</taxon>
    </lineage>
</organism>
<gene>
    <name evidence="2" type="ORF">EV421DRAFT_1735484</name>
</gene>